<dbReference type="AlphaFoldDB" id="A0A4U7MY20"/>
<name>A0A4U7MY20_9RHOB</name>
<reference evidence="6 7" key="1">
    <citation type="submission" date="2019-04" db="EMBL/GenBank/DDBJ databases">
        <title>Genome sequence of Pelagicola litoralis CL-ES2.</title>
        <authorList>
            <person name="Cao J."/>
        </authorList>
    </citation>
    <scope>NUCLEOTIDE SEQUENCE [LARGE SCALE GENOMIC DNA]</scope>
    <source>
        <strain evidence="6 7">CL-ES2</strain>
    </source>
</reference>
<dbReference type="PANTHER" id="PTHR32138">
    <property type="entry name" value="PHOSPHATIDYLETHANOLAMINE N-METHYLTRANSFERASE"/>
    <property type="match status" value="1"/>
</dbReference>
<gene>
    <name evidence="6" type="ORF">FAP39_12535</name>
</gene>
<sequence>MTSLADIRARSNWRDIFEGQLQHLGFTILLAAGAGALLVQDSESARLFGLSSRYWALLSMGLAILHQWLVAAVFRLELHRNLVSRVFRGRDLQVWTAIFLPLLIARPITLLFTGWAESPPIGGPWWARLIVGIVFIGISIWTLHSVLIHFTIRRAVGGDHFRDEIAQMPLVTQGAFRWTNNAMYGLAFLGLWGIALLCNSWNALVLALFQHCYIWVHMYCTEKPDMDWIYGDR</sequence>
<dbReference type="RefSeq" id="WP_138016745.1">
    <property type="nucleotide sequence ID" value="NZ_SULI01000016.1"/>
</dbReference>
<dbReference type="GO" id="GO:0004608">
    <property type="term" value="F:phosphatidylethanolamine N-methyltransferase activity"/>
    <property type="evidence" value="ECO:0007669"/>
    <property type="project" value="TreeGrafter"/>
</dbReference>
<evidence type="ECO:0000313" key="7">
    <source>
        <dbReference type="Proteomes" id="UP000306575"/>
    </source>
</evidence>
<feature type="transmembrane region" description="Helical" evidence="5">
    <location>
        <begin position="94"/>
        <end position="113"/>
    </location>
</feature>
<feature type="transmembrane region" description="Helical" evidence="5">
    <location>
        <begin position="54"/>
        <end position="74"/>
    </location>
</feature>
<evidence type="ECO:0000256" key="4">
    <source>
        <dbReference type="ARBA" id="ARBA00023136"/>
    </source>
</evidence>
<evidence type="ECO:0000313" key="6">
    <source>
        <dbReference type="EMBL" id="TKZ18139.1"/>
    </source>
</evidence>
<evidence type="ECO:0000256" key="2">
    <source>
        <dbReference type="ARBA" id="ARBA00022692"/>
    </source>
</evidence>
<dbReference type="GO" id="GO:0006656">
    <property type="term" value="P:phosphatidylcholine biosynthetic process"/>
    <property type="evidence" value="ECO:0007669"/>
    <property type="project" value="TreeGrafter"/>
</dbReference>
<dbReference type="PANTHER" id="PTHR32138:SF0">
    <property type="entry name" value="PHOSPHATIDYLETHANOLAMINE N-METHYLTRANSFERASE"/>
    <property type="match status" value="1"/>
</dbReference>
<dbReference type="Proteomes" id="UP000306575">
    <property type="component" value="Unassembled WGS sequence"/>
</dbReference>
<dbReference type="Pfam" id="PF04191">
    <property type="entry name" value="PEMT"/>
    <property type="match status" value="1"/>
</dbReference>
<dbReference type="OrthoDB" id="1550992at2"/>
<evidence type="ECO:0000256" key="1">
    <source>
        <dbReference type="ARBA" id="ARBA00004127"/>
    </source>
</evidence>
<keyword evidence="7" id="KW-1185">Reference proteome</keyword>
<feature type="transmembrane region" description="Helical" evidence="5">
    <location>
        <begin position="186"/>
        <end position="209"/>
    </location>
</feature>
<keyword evidence="4 5" id="KW-0472">Membrane</keyword>
<protein>
    <recommendedName>
        <fullName evidence="8">Phospholipid methyltransferase</fullName>
    </recommendedName>
</protein>
<accession>A0A4U7MY20</accession>
<dbReference type="Gene3D" id="1.20.120.1630">
    <property type="match status" value="1"/>
</dbReference>
<organism evidence="6 7">
    <name type="scientific">Shimia litoralis</name>
    <dbReference type="NCBI Taxonomy" id="420403"/>
    <lineage>
        <taxon>Bacteria</taxon>
        <taxon>Pseudomonadati</taxon>
        <taxon>Pseudomonadota</taxon>
        <taxon>Alphaproteobacteria</taxon>
        <taxon>Rhodobacterales</taxon>
        <taxon>Roseobacteraceae</taxon>
    </lineage>
</organism>
<evidence type="ECO:0000256" key="3">
    <source>
        <dbReference type="ARBA" id="ARBA00022989"/>
    </source>
</evidence>
<evidence type="ECO:0000256" key="5">
    <source>
        <dbReference type="SAM" id="Phobius"/>
    </source>
</evidence>
<comment type="caution">
    <text evidence="6">The sequence shown here is derived from an EMBL/GenBank/DDBJ whole genome shotgun (WGS) entry which is preliminary data.</text>
</comment>
<evidence type="ECO:0008006" key="8">
    <source>
        <dbReference type="Google" id="ProtNLM"/>
    </source>
</evidence>
<feature type="transmembrane region" description="Helical" evidence="5">
    <location>
        <begin position="21"/>
        <end position="39"/>
    </location>
</feature>
<keyword evidence="2 5" id="KW-0812">Transmembrane</keyword>
<comment type="subcellular location">
    <subcellularLocation>
        <location evidence="1">Endomembrane system</location>
        <topology evidence="1">Multi-pass membrane protein</topology>
    </subcellularLocation>
</comment>
<dbReference type="InterPro" id="IPR007318">
    <property type="entry name" value="Phopholipid_MeTrfase"/>
</dbReference>
<keyword evidence="3 5" id="KW-1133">Transmembrane helix</keyword>
<feature type="transmembrane region" description="Helical" evidence="5">
    <location>
        <begin position="125"/>
        <end position="152"/>
    </location>
</feature>
<proteinExistence type="predicted"/>
<dbReference type="GO" id="GO:0012505">
    <property type="term" value="C:endomembrane system"/>
    <property type="evidence" value="ECO:0007669"/>
    <property type="project" value="UniProtKB-SubCell"/>
</dbReference>
<dbReference type="EMBL" id="SULI01000016">
    <property type="protein sequence ID" value="TKZ18139.1"/>
    <property type="molecule type" value="Genomic_DNA"/>
</dbReference>